<dbReference type="CDD" id="cd16917">
    <property type="entry name" value="HATPase_UhpB-NarQ-NarX-like"/>
    <property type="match status" value="1"/>
</dbReference>
<evidence type="ECO:0000256" key="6">
    <source>
        <dbReference type="ARBA" id="ARBA00022606"/>
    </source>
</evidence>
<dbReference type="Pfam" id="PF00360">
    <property type="entry name" value="PHY"/>
    <property type="match status" value="1"/>
</dbReference>
<feature type="domain" description="Phytochrome chromophore attachment site" evidence="15">
    <location>
        <begin position="154"/>
        <end position="312"/>
    </location>
</feature>
<dbReference type="SMART" id="SM00065">
    <property type="entry name" value="GAF"/>
    <property type="match status" value="1"/>
</dbReference>
<dbReference type="InterPro" id="IPR029016">
    <property type="entry name" value="GAF-like_dom_sf"/>
</dbReference>
<comment type="catalytic activity">
    <reaction evidence="1">
        <text>ATP + protein L-histidine = ADP + protein N-phospho-L-histidine.</text>
        <dbReference type="EC" id="2.7.13.3"/>
    </reaction>
</comment>
<dbReference type="SUPFAM" id="SSF55785">
    <property type="entry name" value="PYP-like sensor domain (PAS domain)"/>
    <property type="match status" value="1"/>
</dbReference>
<keyword evidence="14" id="KW-0175">Coiled coil</keyword>
<dbReference type="PANTHER" id="PTHR24421:SF10">
    <property type="entry name" value="NITRATE_NITRITE SENSOR PROTEIN NARQ"/>
    <property type="match status" value="1"/>
</dbReference>
<dbReference type="PANTHER" id="PTHR24421">
    <property type="entry name" value="NITRATE/NITRITE SENSOR PROTEIN NARX-RELATED"/>
    <property type="match status" value="1"/>
</dbReference>
<dbReference type="Gene3D" id="1.20.5.1930">
    <property type="match status" value="1"/>
</dbReference>
<dbReference type="InterPro" id="IPR001294">
    <property type="entry name" value="Phytochrome"/>
</dbReference>
<keyword evidence="4" id="KW-0600">Photoreceptor protein</keyword>
<dbReference type="InterPro" id="IPR016132">
    <property type="entry name" value="Phyto_chromo_attachment"/>
</dbReference>
<evidence type="ECO:0000256" key="9">
    <source>
        <dbReference type="ARBA" id="ARBA00022777"/>
    </source>
</evidence>
<comment type="similarity">
    <text evidence="2">In the N-terminal section; belongs to the phytochrome family.</text>
</comment>
<dbReference type="RefSeq" id="WP_172236640.1">
    <property type="nucleotide sequence ID" value="NZ_JABFDP010000010.1"/>
</dbReference>
<evidence type="ECO:0000256" key="12">
    <source>
        <dbReference type="ARBA" id="ARBA00023012"/>
    </source>
</evidence>
<dbReference type="InterPro" id="IPR035965">
    <property type="entry name" value="PAS-like_dom_sf"/>
</dbReference>
<evidence type="ECO:0000256" key="7">
    <source>
        <dbReference type="ARBA" id="ARBA00022679"/>
    </source>
</evidence>
<dbReference type="EC" id="2.7.13.3" evidence="3"/>
<dbReference type="Proteomes" id="UP001314635">
    <property type="component" value="Unassembled WGS sequence"/>
</dbReference>
<dbReference type="Gene3D" id="3.30.565.10">
    <property type="entry name" value="Histidine kinase-like ATPase, C-terminal domain"/>
    <property type="match status" value="1"/>
</dbReference>
<evidence type="ECO:0000259" key="15">
    <source>
        <dbReference type="PROSITE" id="PS50046"/>
    </source>
</evidence>
<dbReference type="Pfam" id="PF02518">
    <property type="entry name" value="HATPase_c"/>
    <property type="match status" value="1"/>
</dbReference>
<evidence type="ECO:0000256" key="13">
    <source>
        <dbReference type="ARBA" id="ARBA00023170"/>
    </source>
</evidence>
<dbReference type="SMART" id="SM00387">
    <property type="entry name" value="HATPase_c"/>
    <property type="match status" value="1"/>
</dbReference>
<dbReference type="PROSITE" id="PS50046">
    <property type="entry name" value="PHYTOCHROME_2"/>
    <property type="match status" value="1"/>
</dbReference>
<dbReference type="EMBL" id="JAFCLK010000009">
    <property type="protein sequence ID" value="MBR1136414.1"/>
    <property type="molecule type" value="Genomic_DNA"/>
</dbReference>
<dbReference type="Pfam" id="PF07730">
    <property type="entry name" value="HisKA_3"/>
    <property type="match status" value="1"/>
</dbReference>
<accession>A0ABS5G520</accession>
<dbReference type="SUPFAM" id="SSF55874">
    <property type="entry name" value="ATPase domain of HSP90 chaperone/DNA topoisomerase II/histidine kinase"/>
    <property type="match status" value="1"/>
</dbReference>
<proteinExistence type="inferred from homology"/>
<feature type="coiled-coil region" evidence="14">
    <location>
        <begin position="507"/>
        <end position="552"/>
    </location>
</feature>
<dbReference type="InterPro" id="IPR013515">
    <property type="entry name" value="Phytochrome_cen-reg"/>
</dbReference>
<name>A0ABS5G520_9BRAD</name>
<keyword evidence="18" id="KW-1185">Reference proteome</keyword>
<evidence type="ECO:0000313" key="17">
    <source>
        <dbReference type="EMBL" id="MBR1136414.1"/>
    </source>
</evidence>
<evidence type="ECO:0000256" key="14">
    <source>
        <dbReference type="SAM" id="Coils"/>
    </source>
</evidence>
<dbReference type="InterPro" id="IPR050482">
    <property type="entry name" value="Sensor_HK_TwoCompSys"/>
</dbReference>
<reference evidence="18" key="1">
    <citation type="journal article" date="2021" name="ISME J.">
        <title>Evolutionary origin and ecological implication of a unique nif island in free-living Bradyrhizobium lineages.</title>
        <authorList>
            <person name="Tao J."/>
        </authorList>
    </citation>
    <scope>NUCLEOTIDE SEQUENCE [LARGE SCALE GENOMIC DNA]</scope>
    <source>
        <strain evidence="18">SZCCT0094</strain>
    </source>
</reference>
<dbReference type="PROSITE" id="PS50109">
    <property type="entry name" value="HIS_KIN"/>
    <property type="match status" value="1"/>
</dbReference>
<dbReference type="InterPro" id="IPR013654">
    <property type="entry name" value="PAS_2"/>
</dbReference>
<evidence type="ECO:0000256" key="8">
    <source>
        <dbReference type="ARBA" id="ARBA00022741"/>
    </source>
</evidence>
<dbReference type="InterPro" id="IPR003018">
    <property type="entry name" value="GAF"/>
</dbReference>
<evidence type="ECO:0000256" key="10">
    <source>
        <dbReference type="ARBA" id="ARBA00022840"/>
    </source>
</evidence>
<gene>
    <name evidence="17" type="ORF">JQ619_11600</name>
</gene>
<evidence type="ECO:0000256" key="1">
    <source>
        <dbReference type="ARBA" id="ARBA00000085"/>
    </source>
</evidence>
<dbReference type="Gene3D" id="3.30.450.270">
    <property type="match status" value="1"/>
</dbReference>
<keyword evidence="9" id="KW-0418">Kinase</keyword>
<dbReference type="Gene3D" id="3.30.450.40">
    <property type="match status" value="1"/>
</dbReference>
<evidence type="ECO:0000313" key="18">
    <source>
        <dbReference type="Proteomes" id="UP001314635"/>
    </source>
</evidence>
<organism evidence="17 18">
    <name type="scientific">Bradyrhizobium denitrificans</name>
    <dbReference type="NCBI Taxonomy" id="2734912"/>
    <lineage>
        <taxon>Bacteria</taxon>
        <taxon>Pseudomonadati</taxon>
        <taxon>Pseudomonadota</taxon>
        <taxon>Alphaproteobacteria</taxon>
        <taxon>Hyphomicrobiales</taxon>
        <taxon>Nitrobacteraceae</taxon>
        <taxon>Bradyrhizobium</taxon>
    </lineage>
</organism>
<dbReference type="InterPro" id="IPR043150">
    <property type="entry name" value="Phytochrome_PHY_sf"/>
</dbReference>
<dbReference type="InterPro" id="IPR036890">
    <property type="entry name" value="HATPase_C_sf"/>
</dbReference>
<evidence type="ECO:0000256" key="11">
    <source>
        <dbReference type="ARBA" id="ARBA00022991"/>
    </source>
</evidence>
<dbReference type="Gene3D" id="3.30.450.20">
    <property type="entry name" value="PAS domain"/>
    <property type="match status" value="1"/>
</dbReference>
<sequence>MDPIFDGTANAPISCVSEADLTLCDREPIRTPGAIQPHGLLLGLDPEELRITHAGGDVAGLLTAAPQTLLGDSASRLFSPDQMRQLRMLAGGAGPQRAVHAFSMAGHSEANADVIAFRSGAVLVVEIELRREQAPDNPLAAVKGMLRNIQQTETAPSFCQAVVDEVRHLVGFDRVMFYRFLDDGSGAVIAEAAAPDVESFLGLHYPASDIPKQARELYRTNWIRAIPDARYAPAPILSLGDALPAAALDLSQSTLRSVSPIHRQYLANMGVVASMSMSIIMRGRLWGLIACHHREPRYLPYGLREACELFAEMVSSHLEARLAAESFELQKRSAKIHEELLNRLSRESELAAGLVRFRPNLLDLIPAGGVGLWIDGQFTNIGATPDREATEAIVGWLNATVKEGVFQTDCLALLYPPAEHFADVASGLLALSVSKSPRDYVLWFRPELVQTVNWAGKPAKPAQGGSDHEMLTPRTSFAMWQELVRLHASPWLAAEVEAAHRLRVALLEVVLRRIDQLAREREAARQRQERLTSELNERLAQSERLARALRKETELRAAVEGDLTQVLRRTVADQETERQRIARELHDTLGQSLTMLQLGLQAIGHEIAGGPKLQQRFDGIKTIADSLGRDVHRIATEIRPSAIDDLGLQKAIESLLETWSENAALNYYLHLSPKDMRLPKAIEATLYRVLQETLTNVVRHAEARKVGVILNVTDREVSMIVEDDGRGFPADADDPTASPAMRLGLLGIRERLALVGGSLEIESSPGRGTTVFARVPL</sequence>
<keyword evidence="13" id="KW-0675">Receptor</keyword>
<evidence type="ECO:0000259" key="16">
    <source>
        <dbReference type="PROSITE" id="PS50109"/>
    </source>
</evidence>
<dbReference type="Pfam" id="PF08446">
    <property type="entry name" value="PAS_2"/>
    <property type="match status" value="1"/>
</dbReference>
<keyword evidence="10" id="KW-0067">ATP-binding</keyword>
<keyword evidence="7" id="KW-0808">Transferase</keyword>
<feature type="domain" description="Histidine kinase" evidence="16">
    <location>
        <begin position="580"/>
        <end position="777"/>
    </location>
</feature>
<keyword evidence="6" id="KW-0716">Sensory transduction</keyword>
<dbReference type="InterPro" id="IPR005467">
    <property type="entry name" value="His_kinase_dom"/>
</dbReference>
<keyword evidence="12" id="KW-0902">Two-component regulatory system</keyword>
<evidence type="ECO:0000256" key="5">
    <source>
        <dbReference type="ARBA" id="ARBA00022553"/>
    </source>
</evidence>
<dbReference type="Pfam" id="PF01590">
    <property type="entry name" value="GAF"/>
    <property type="match status" value="1"/>
</dbReference>
<dbReference type="SUPFAM" id="SSF55781">
    <property type="entry name" value="GAF domain-like"/>
    <property type="match status" value="2"/>
</dbReference>
<dbReference type="PRINTS" id="PR01033">
    <property type="entry name" value="PHYTOCHROME"/>
</dbReference>
<keyword evidence="11" id="KW-0157">Chromophore</keyword>
<evidence type="ECO:0000256" key="3">
    <source>
        <dbReference type="ARBA" id="ARBA00012438"/>
    </source>
</evidence>
<comment type="caution">
    <text evidence="17">The sequence shown here is derived from an EMBL/GenBank/DDBJ whole genome shotgun (WGS) entry which is preliminary data.</text>
</comment>
<dbReference type="InterPro" id="IPR003594">
    <property type="entry name" value="HATPase_dom"/>
</dbReference>
<keyword evidence="5" id="KW-0597">Phosphoprotein</keyword>
<evidence type="ECO:0000256" key="2">
    <source>
        <dbReference type="ARBA" id="ARBA00006402"/>
    </source>
</evidence>
<protein>
    <recommendedName>
        <fullName evidence="3">histidine kinase</fullName>
        <ecNumber evidence="3">2.7.13.3</ecNumber>
    </recommendedName>
</protein>
<evidence type="ECO:0000256" key="4">
    <source>
        <dbReference type="ARBA" id="ARBA00022543"/>
    </source>
</evidence>
<keyword evidence="8" id="KW-0547">Nucleotide-binding</keyword>
<dbReference type="InterPro" id="IPR011712">
    <property type="entry name" value="Sig_transdc_His_kin_sub3_dim/P"/>
</dbReference>